<accession>A0A0U5B7T2</accession>
<evidence type="ECO:0000313" key="4">
    <source>
        <dbReference type="EMBL" id="CEF40613.1"/>
    </source>
</evidence>
<feature type="domain" description="TIR" evidence="3">
    <location>
        <begin position="8"/>
        <end position="138"/>
    </location>
</feature>
<sequence length="641" mass="69349">MTDRQKIMNGLVFLSYSSKDEDFAKKLVNDIEKRGLKCWMSCRDILPGEDYQSAIVNAMERSVAMLLLFSGNANRSKEIAKELALASLRNKPVIPARIEDILPTGAFEYQMTNAQFIDLFRNYGDALDRLCDALRRQAGLPVVEAEGSPSKRNTRTLLLGGGAAVVIAAGIGASVFLHKPSGAPAAMSSSAVPVVSEAPKIASLSSHQEETKSTSGSEKATPAPQLPAVKKEEVASPPVQAAAPAPFPAPAQPVEAPSSVSQKDNADLAPLVKQLASIDPNMRVSAIERGLTDSDGKLSYDQVTQLLHGTREGSRSQIIRMLVPSVQAPIPVPVALSFLQSTDNFRENSIEVLDQYLPDSIGGDEVIALLGGLEQGNRYQAISKLNDHIQTPLTTEQALRILRGTEGFWTQGLEKISSKLAKPVAPADLARLLGETQQGNRFQGLKALSVAMPETMTVTDVNKLLDGMEGFRSSAIEFMARRLERDVSPTDMASLLDGTEQGNRINALKAVASHMKKGLQGTEMVPVLEGMEGFWENAVSTIRPNLGKPQSQASLLALLGNTSQGQRFETLRDLRAFLPNQMSAVDVQALLQQTDGFYEQALELLLPNMRPPSSEEIAQLVAPISASFQSGQMMKRLRDIR</sequence>
<name>A0A0U5B7T2_9PROT</name>
<protein>
    <recommendedName>
        <fullName evidence="3">TIR domain-containing protein</fullName>
    </recommendedName>
</protein>
<proteinExistence type="predicted"/>
<gene>
    <name evidence="4" type="ORF">ASN_1247</name>
</gene>
<keyword evidence="5" id="KW-1185">Reference proteome</keyword>
<dbReference type="KEGG" id="asz:ASN_1247"/>
<keyword evidence="2" id="KW-0812">Transmembrane</keyword>
<dbReference type="GO" id="GO:0007165">
    <property type="term" value="P:signal transduction"/>
    <property type="evidence" value="ECO:0007669"/>
    <property type="project" value="InterPro"/>
</dbReference>
<keyword evidence="2" id="KW-0472">Membrane</keyword>
<dbReference type="SUPFAM" id="SSF52200">
    <property type="entry name" value="Toll/Interleukin receptor TIR domain"/>
    <property type="match status" value="1"/>
</dbReference>
<dbReference type="Gene3D" id="3.40.50.10140">
    <property type="entry name" value="Toll/interleukin-1 receptor homology (TIR) domain"/>
    <property type="match status" value="1"/>
</dbReference>
<dbReference type="InterPro" id="IPR000157">
    <property type="entry name" value="TIR_dom"/>
</dbReference>
<dbReference type="PATRIC" id="fig|446692.3.peg.1249"/>
<reference evidence="5" key="1">
    <citation type="submission" date="2014-09" db="EMBL/GenBank/DDBJ databases">
        <authorList>
            <person name="Illeghems K.G."/>
        </authorList>
    </citation>
    <scope>NUCLEOTIDE SEQUENCE [LARGE SCALE GENOMIC DNA]</scope>
    <source>
        <strain evidence="5">108B</strain>
    </source>
</reference>
<dbReference type="RefSeq" id="WP_082666587.1">
    <property type="nucleotide sequence ID" value="NZ_LN606600.1"/>
</dbReference>
<dbReference type="AlphaFoldDB" id="A0A0U5B7T2"/>
<dbReference type="InterPro" id="IPR035897">
    <property type="entry name" value="Toll_tir_struct_dom_sf"/>
</dbReference>
<dbReference type="Pfam" id="PF13676">
    <property type="entry name" value="TIR_2"/>
    <property type="match status" value="1"/>
</dbReference>
<dbReference type="PROSITE" id="PS50104">
    <property type="entry name" value="TIR"/>
    <property type="match status" value="1"/>
</dbReference>
<evidence type="ECO:0000259" key="3">
    <source>
        <dbReference type="PROSITE" id="PS50104"/>
    </source>
</evidence>
<organism evidence="4 5">
    <name type="scientific">Acetobacter senegalensis</name>
    <dbReference type="NCBI Taxonomy" id="446692"/>
    <lineage>
        <taxon>Bacteria</taxon>
        <taxon>Pseudomonadati</taxon>
        <taxon>Pseudomonadota</taxon>
        <taxon>Alphaproteobacteria</taxon>
        <taxon>Acetobacterales</taxon>
        <taxon>Acetobacteraceae</taxon>
        <taxon>Acetobacter</taxon>
    </lineage>
</organism>
<feature type="transmembrane region" description="Helical" evidence="2">
    <location>
        <begin position="157"/>
        <end position="177"/>
    </location>
</feature>
<dbReference type="Proteomes" id="UP000056109">
    <property type="component" value="Chromosome I"/>
</dbReference>
<dbReference type="GeneID" id="34782335"/>
<dbReference type="EMBL" id="LN606600">
    <property type="protein sequence ID" value="CEF40613.1"/>
    <property type="molecule type" value="Genomic_DNA"/>
</dbReference>
<evidence type="ECO:0000256" key="2">
    <source>
        <dbReference type="SAM" id="Phobius"/>
    </source>
</evidence>
<feature type="compositionally biased region" description="Low complexity" evidence="1">
    <location>
        <begin position="235"/>
        <end position="244"/>
    </location>
</feature>
<keyword evidence="2" id="KW-1133">Transmembrane helix</keyword>
<feature type="region of interest" description="Disordered" evidence="1">
    <location>
        <begin position="202"/>
        <end position="263"/>
    </location>
</feature>
<evidence type="ECO:0000313" key="5">
    <source>
        <dbReference type="Proteomes" id="UP000056109"/>
    </source>
</evidence>
<evidence type="ECO:0000256" key="1">
    <source>
        <dbReference type="SAM" id="MobiDB-lite"/>
    </source>
</evidence>